<dbReference type="GO" id="GO:0003677">
    <property type="term" value="F:DNA binding"/>
    <property type="evidence" value="ECO:0007669"/>
    <property type="project" value="InterPro"/>
</dbReference>
<dbReference type="SMART" id="SM01321">
    <property type="entry name" value="Y1_Tnp"/>
    <property type="match status" value="1"/>
</dbReference>
<sequence>MPNSRDIPLEHGCYYHIFNRGINGTPLFYVPDNYLHFLRLYDKYISPIAYTFAWCLMGNHFHLLVRIKEENEVIVTSLPNPVRVLNHVWVSSNKTLKSPHLYFSNLFNSYAQAINKQQHRTGSLFERPFHRLKISSEEYLQNLVVYIHQNPTHHGFTNDFRNYPWTSYGSIISTKPTKVERETVLEWFNGKENFIEVHRKIVDLDIIHDH</sequence>
<evidence type="ECO:0000313" key="3">
    <source>
        <dbReference type="Proteomes" id="UP000500961"/>
    </source>
</evidence>
<organism evidence="2 3">
    <name type="scientific">Tenuifilum thalassicum</name>
    <dbReference type="NCBI Taxonomy" id="2590900"/>
    <lineage>
        <taxon>Bacteria</taxon>
        <taxon>Pseudomonadati</taxon>
        <taxon>Bacteroidota</taxon>
        <taxon>Bacteroidia</taxon>
        <taxon>Bacteroidales</taxon>
        <taxon>Tenuifilaceae</taxon>
        <taxon>Tenuifilum</taxon>
    </lineage>
</organism>
<name>A0A7D4C8B7_9BACT</name>
<dbReference type="Gene3D" id="3.30.70.1290">
    <property type="entry name" value="Transposase IS200-like"/>
    <property type="match status" value="1"/>
</dbReference>
<dbReference type="GO" id="GO:0006313">
    <property type="term" value="P:DNA transposition"/>
    <property type="evidence" value="ECO:0007669"/>
    <property type="project" value="InterPro"/>
</dbReference>
<reference evidence="2 3" key="1">
    <citation type="submission" date="2019-07" db="EMBL/GenBank/DDBJ databases">
        <title>Thalassofilum flectens gen. nov., sp. nov., a novel moderate thermophilic anaerobe from a shallow sea hot spring in Kunashir Island (Russia), representing a new family in the order Bacteroidales, and proposal of Thalassofilacea fam. nov.</title>
        <authorList>
            <person name="Kochetkova T.V."/>
            <person name="Podosokorskaya O.A."/>
            <person name="Novikov A."/>
            <person name="Elcheninov A.G."/>
            <person name="Toshchakov S.V."/>
            <person name="Kublanov I.V."/>
        </authorList>
    </citation>
    <scope>NUCLEOTIDE SEQUENCE [LARGE SCALE GENOMIC DNA]</scope>
    <source>
        <strain evidence="2 3">38-H</strain>
    </source>
</reference>
<dbReference type="GO" id="GO:0004803">
    <property type="term" value="F:transposase activity"/>
    <property type="evidence" value="ECO:0007669"/>
    <property type="project" value="InterPro"/>
</dbReference>
<evidence type="ECO:0000313" key="2">
    <source>
        <dbReference type="EMBL" id="QKG79482.1"/>
    </source>
</evidence>
<dbReference type="EMBL" id="CP041345">
    <property type="protein sequence ID" value="QKG79482.1"/>
    <property type="molecule type" value="Genomic_DNA"/>
</dbReference>
<keyword evidence="3" id="KW-1185">Reference proteome</keyword>
<evidence type="ECO:0000259" key="1">
    <source>
        <dbReference type="SMART" id="SM01321"/>
    </source>
</evidence>
<dbReference type="KEGG" id="ttz:FHG85_04095"/>
<dbReference type="PANTHER" id="PTHR34322:SF2">
    <property type="entry name" value="TRANSPOSASE IS200-LIKE DOMAIN-CONTAINING PROTEIN"/>
    <property type="match status" value="1"/>
</dbReference>
<protein>
    <recommendedName>
        <fullName evidence="1">Transposase IS200-like domain-containing protein</fullName>
    </recommendedName>
</protein>
<feature type="domain" description="Transposase IS200-like" evidence="1">
    <location>
        <begin position="10"/>
        <end position="150"/>
    </location>
</feature>
<dbReference type="InterPro" id="IPR036515">
    <property type="entry name" value="Transposase_17_sf"/>
</dbReference>
<dbReference type="RefSeq" id="WP_173073260.1">
    <property type="nucleotide sequence ID" value="NZ_CP041345.1"/>
</dbReference>
<accession>A0A7D4C8B7</accession>
<dbReference type="PANTHER" id="PTHR34322">
    <property type="entry name" value="TRANSPOSASE, Y1_TNP DOMAIN-CONTAINING"/>
    <property type="match status" value="1"/>
</dbReference>
<dbReference type="InterPro" id="IPR002686">
    <property type="entry name" value="Transposase_17"/>
</dbReference>
<dbReference type="SUPFAM" id="SSF143422">
    <property type="entry name" value="Transposase IS200-like"/>
    <property type="match status" value="1"/>
</dbReference>
<dbReference type="Proteomes" id="UP000500961">
    <property type="component" value="Chromosome"/>
</dbReference>
<proteinExistence type="predicted"/>
<gene>
    <name evidence="2" type="ORF">FHG85_04095</name>
</gene>
<dbReference type="AlphaFoldDB" id="A0A7D4C8B7"/>